<dbReference type="KEGG" id="pagb:AWM79_05885"/>
<evidence type="ECO:0000256" key="10">
    <source>
        <dbReference type="PIRSR" id="PIRSR500134-2"/>
    </source>
</evidence>
<dbReference type="SUPFAM" id="SSF52413">
    <property type="entry name" value="UDP-glucose/GDP-mannose dehydrogenase C-terminal domain"/>
    <property type="match status" value="1"/>
</dbReference>
<organism evidence="13 14">
    <name type="scientific">Pseudomonas agarici</name>
    <dbReference type="NCBI Taxonomy" id="46677"/>
    <lineage>
        <taxon>Bacteria</taxon>
        <taxon>Pseudomonadati</taxon>
        <taxon>Pseudomonadota</taxon>
        <taxon>Gammaproteobacteria</taxon>
        <taxon>Pseudomonadales</taxon>
        <taxon>Pseudomonadaceae</taxon>
        <taxon>Pseudomonas</taxon>
    </lineage>
</organism>
<feature type="binding site" evidence="10">
    <location>
        <begin position="155"/>
        <end position="158"/>
    </location>
    <ligand>
        <name>substrate</name>
    </ligand>
</feature>
<dbReference type="InterPro" id="IPR036291">
    <property type="entry name" value="NAD(P)-bd_dom_sf"/>
</dbReference>
<dbReference type="SUPFAM" id="SSF48179">
    <property type="entry name" value="6-phosphogluconate dehydrogenase C-terminal domain-like"/>
    <property type="match status" value="1"/>
</dbReference>
<feature type="binding site" evidence="10">
    <location>
        <position position="263"/>
    </location>
    <ligand>
        <name>substrate</name>
    </ligand>
</feature>
<feature type="domain" description="UDP-glucose/GDP-mannose dehydrogenase C-terminal" evidence="12">
    <location>
        <begin position="320"/>
        <end position="424"/>
    </location>
</feature>
<gene>
    <name evidence="13" type="ORF">AWM79_05885</name>
</gene>
<reference evidence="13 14" key="1">
    <citation type="submission" date="2016-01" db="EMBL/GenBank/DDBJ databases">
        <authorList>
            <person name="McClelland M."/>
            <person name="Jain A."/>
            <person name="Saraogi P."/>
            <person name="Mendelson R."/>
            <person name="Westerman R."/>
            <person name="SanMiguel P."/>
            <person name="Csonka L."/>
        </authorList>
    </citation>
    <scope>NUCLEOTIDE SEQUENCE [LARGE SCALE GENOMIC DNA]</scope>
    <source>
        <strain evidence="13 14">NCPPB 2472</strain>
    </source>
</reference>
<dbReference type="InterPro" id="IPR014026">
    <property type="entry name" value="UDP-Glc/GDP-Man_DH_dimer"/>
</dbReference>
<feature type="binding site" evidence="11">
    <location>
        <position position="158"/>
    </location>
    <ligand>
        <name>NAD(+)</name>
        <dbReference type="ChEBI" id="CHEBI:57540"/>
    </ligand>
</feature>
<evidence type="ECO:0000256" key="8">
    <source>
        <dbReference type="PIRNR" id="PIRNR000124"/>
    </source>
</evidence>
<evidence type="ECO:0000256" key="2">
    <source>
        <dbReference type="ARBA" id="ARBA00006601"/>
    </source>
</evidence>
<feature type="binding site" evidence="11">
    <location>
        <position position="30"/>
    </location>
    <ligand>
        <name>NAD(+)</name>
        <dbReference type="ChEBI" id="CHEBI:57540"/>
    </ligand>
</feature>
<proteinExistence type="inferred from homology"/>
<evidence type="ECO:0000256" key="6">
    <source>
        <dbReference type="ARBA" id="ARBA00023027"/>
    </source>
</evidence>
<dbReference type="GO" id="GO:0051287">
    <property type="term" value="F:NAD binding"/>
    <property type="evidence" value="ECO:0007669"/>
    <property type="project" value="InterPro"/>
</dbReference>
<dbReference type="GO" id="GO:0006065">
    <property type="term" value="P:UDP-glucuronate biosynthetic process"/>
    <property type="evidence" value="ECO:0007669"/>
    <property type="project" value="UniProtKB-UniPathway"/>
</dbReference>
<evidence type="ECO:0000256" key="1">
    <source>
        <dbReference type="ARBA" id="ARBA00004701"/>
    </source>
</evidence>
<evidence type="ECO:0000259" key="12">
    <source>
        <dbReference type="SMART" id="SM00984"/>
    </source>
</evidence>
<keyword evidence="6 8" id="KW-0520">NAD</keyword>
<comment type="catalytic activity">
    <reaction evidence="7 8">
        <text>UDP-alpha-D-glucose + 2 NAD(+) + H2O = UDP-alpha-D-glucuronate + 2 NADH + 3 H(+)</text>
        <dbReference type="Rhea" id="RHEA:23596"/>
        <dbReference type="ChEBI" id="CHEBI:15377"/>
        <dbReference type="ChEBI" id="CHEBI:15378"/>
        <dbReference type="ChEBI" id="CHEBI:57540"/>
        <dbReference type="ChEBI" id="CHEBI:57945"/>
        <dbReference type="ChEBI" id="CHEBI:58052"/>
        <dbReference type="ChEBI" id="CHEBI:58885"/>
        <dbReference type="EC" id="1.1.1.22"/>
    </reaction>
</comment>
<feature type="binding site" evidence="11">
    <location>
        <position position="334"/>
    </location>
    <ligand>
        <name>NAD(+)</name>
        <dbReference type="ChEBI" id="CHEBI:57540"/>
    </ligand>
</feature>
<evidence type="ECO:0000313" key="13">
    <source>
        <dbReference type="EMBL" id="AMB84863.1"/>
    </source>
</evidence>
<feature type="active site" description="Nucleophile" evidence="9">
    <location>
        <position position="266"/>
    </location>
</feature>
<comment type="pathway">
    <text evidence="1">Nucleotide-sugar biosynthesis; UDP-alpha-D-glucuronate biosynthesis; UDP-alpha-D-glucuronate from UDP-alpha-D-glucose: step 1/1.</text>
</comment>
<dbReference type="EC" id="1.1.1.22" evidence="3 8"/>
<dbReference type="Pfam" id="PF03721">
    <property type="entry name" value="UDPG_MGDP_dh_N"/>
    <property type="match status" value="1"/>
</dbReference>
<dbReference type="Proteomes" id="UP000063229">
    <property type="component" value="Chromosome"/>
</dbReference>
<feature type="binding site" evidence="10">
    <location>
        <position position="210"/>
    </location>
    <ligand>
        <name>substrate</name>
    </ligand>
</feature>
<dbReference type="Gene3D" id="1.20.5.100">
    <property type="entry name" value="Cytochrome c1, transmembrane anchor, C-terminal"/>
    <property type="match status" value="1"/>
</dbReference>
<evidence type="ECO:0000256" key="3">
    <source>
        <dbReference type="ARBA" id="ARBA00012954"/>
    </source>
</evidence>
<evidence type="ECO:0000256" key="9">
    <source>
        <dbReference type="PIRSR" id="PIRSR500134-1"/>
    </source>
</evidence>
<feature type="binding site" evidence="11">
    <location>
        <position position="86"/>
    </location>
    <ligand>
        <name>NAD(+)</name>
        <dbReference type="ChEBI" id="CHEBI:57540"/>
    </ligand>
</feature>
<dbReference type="SUPFAM" id="SSF51735">
    <property type="entry name" value="NAD(P)-binding Rossmann-fold domains"/>
    <property type="match status" value="1"/>
</dbReference>
<dbReference type="PANTHER" id="PTHR43750:SF3">
    <property type="entry name" value="UDP-GLUCOSE 6-DEHYDROGENASE TUAD"/>
    <property type="match status" value="1"/>
</dbReference>
<dbReference type="SMART" id="SM00984">
    <property type="entry name" value="UDPG_MGDP_dh_C"/>
    <property type="match status" value="1"/>
</dbReference>
<dbReference type="UniPathway" id="UPA00038">
    <property type="reaction ID" value="UER00491"/>
</dbReference>
<feature type="binding site" evidence="11">
    <location>
        <position position="269"/>
    </location>
    <ligand>
        <name>NAD(+)</name>
        <dbReference type="ChEBI" id="CHEBI:57540"/>
    </ligand>
</feature>
<feature type="binding site" evidence="11">
    <location>
        <position position="121"/>
    </location>
    <ligand>
        <name>NAD(+)</name>
        <dbReference type="ChEBI" id="CHEBI:57540"/>
    </ligand>
</feature>
<evidence type="ECO:0000256" key="4">
    <source>
        <dbReference type="ARBA" id="ARBA00015132"/>
    </source>
</evidence>
<evidence type="ECO:0000313" key="14">
    <source>
        <dbReference type="Proteomes" id="UP000063229"/>
    </source>
</evidence>
<dbReference type="InterPro" id="IPR028357">
    <property type="entry name" value="UDPglc_DH_bac"/>
</dbReference>
<dbReference type="Gene3D" id="3.40.50.720">
    <property type="entry name" value="NAD(P)-binding Rossmann-like Domain"/>
    <property type="match status" value="2"/>
</dbReference>
<dbReference type="InterPro" id="IPR008927">
    <property type="entry name" value="6-PGluconate_DH-like_C_sf"/>
</dbReference>
<evidence type="ECO:0000256" key="5">
    <source>
        <dbReference type="ARBA" id="ARBA00023002"/>
    </source>
</evidence>
<keyword evidence="5 8" id="KW-0560">Oxidoreductase</keyword>
<dbReference type="RefSeq" id="WP_060782393.1">
    <property type="nucleotide sequence ID" value="NZ_CP014135.1"/>
</dbReference>
<dbReference type="GO" id="GO:0003979">
    <property type="term" value="F:UDP-glucose 6-dehydrogenase activity"/>
    <property type="evidence" value="ECO:0007669"/>
    <property type="project" value="UniProtKB-EC"/>
</dbReference>
<comment type="similarity">
    <text evidence="2 8">Belongs to the UDP-glucose/GDP-mannose dehydrogenase family.</text>
</comment>
<accession>A0A0X1SYF4</accession>
<sequence length="453" mass="50478">MKISVMGSGYVGLVQATVLAEVGHDVVCMDVDQDKIELLRKGHIPIFEPGLEIMVKAQLESGRLHFSSDQKLAIEHGQVLFIAVGTPSDEDGSADLRYVLSVGDAVARYRFEPLILVEKSTVPVGTGDALRAHIETALRKADRELEFDIVSNPEFLKEGSAVEDCRRPDRIIIGCEREAVREVMRDLYAPFNRNHDRIMFMDLRSAELTKYAANCMLATKISFINQIAELAEHLGADIEAVRMGIGADQRIGYHFIYPGCGYGGSCFPKDMRALIRSAEVANCSSDLLRAVDAINERQKHKLFDRINAFYKGDLKGKTFALWGLAFKPNTDDMRDAPSRVLMEALWAAGAQVRAFDPQAMQETQRLYPDEPGLSLMGTPEATLVGADALIVCTEWQQFKAPDFDRLQQRLKAPVIFDGRNLYDANRMQRKGFSYFAIGRGASLDLPVTRHDQG</sequence>
<feature type="binding site" evidence="11">
    <location>
        <position position="35"/>
    </location>
    <ligand>
        <name>NAD(+)</name>
        <dbReference type="ChEBI" id="CHEBI:57540"/>
    </ligand>
</feature>
<protein>
    <recommendedName>
        <fullName evidence="4 8">UDP-glucose 6-dehydrogenase</fullName>
        <ecNumber evidence="3 8">1.1.1.22</ecNumber>
    </recommendedName>
</protein>
<keyword evidence="14" id="KW-1185">Reference proteome</keyword>
<name>A0A0X1SYF4_PSEAA</name>
<dbReference type="Pfam" id="PF03720">
    <property type="entry name" value="UDPG_MGDP_dh_C"/>
    <property type="match status" value="1"/>
</dbReference>
<dbReference type="InterPro" id="IPR017476">
    <property type="entry name" value="UDP-Glc/GDP-Man"/>
</dbReference>
<dbReference type="InterPro" id="IPR036220">
    <property type="entry name" value="UDP-Glc/GDP-Man_DH_C_sf"/>
</dbReference>
<feature type="binding site" evidence="10">
    <location>
        <begin position="255"/>
        <end position="259"/>
    </location>
    <ligand>
        <name>substrate</name>
    </ligand>
</feature>
<dbReference type="AlphaFoldDB" id="A0A0X1SYF4"/>
<dbReference type="NCBIfam" id="TIGR03026">
    <property type="entry name" value="NDP-sugDHase"/>
    <property type="match status" value="1"/>
</dbReference>
<dbReference type="PIRSF" id="PIRSF000124">
    <property type="entry name" value="UDPglc_GDPman_dh"/>
    <property type="match status" value="1"/>
</dbReference>
<evidence type="ECO:0000256" key="7">
    <source>
        <dbReference type="ARBA" id="ARBA00047473"/>
    </source>
</evidence>
<dbReference type="PIRSF" id="PIRSF500134">
    <property type="entry name" value="UDPglc_DH_bac"/>
    <property type="match status" value="1"/>
</dbReference>
<feature type="binding site" evidence="10">
    <location>
        <position position="327"/>
    </location>
    <ligand>
        <name>substrate</name>
    </ligand>
</feature>
<dbReference type="STRING" id="46677.AWM79_05885"/>
<dbReference type="EMBL" id="CP014135">
    <property type="protein sequence ID" value="AMB84863.1"/>
    <property type="molecule type" value="Genomic_DNA"/>
</dbReference>
<dbReference type="InterPro" id="IPR014027">
    <property type="entry name" value="UDP-Glc/GDP-Man_DH_C"/>
</dbReference>
<dbReference type="PANTHER" id="PTHR43750">
    <property type="entry name" value="UDP-GLUCOSE 6-DEHYDROGENASE TUAD"/>
    <property type="match status" value="1"/>
</dbReference>
<evidence type="ECO:0000256" key="11">
    <source>
        <dbReference type="PIRSR" id="PIRSR500134-3"/>
    </source>
</evidence>
<dbReference type="Pfam" id="PF00984">
    <property type="entry name" value="UDPG_MGDP_dh"/>
    <property type="match status" value="1"/>
</dbReference>
<dbReference type="InterPro" id="IPR001732">
    <property type="entry name" value="UDP-Glc/GDP-Man_DH_N"/>
</dbReference>
<dbReference type="GO" id="GO:0000271">
    <property type="term" value="P:polysaccharide biosynthetic process"/>
    <property type="evidence" value="ECO:0007669"/>
    <property type="project" value="InterPro"/>
</dbReference>